<feature type="compositionally biased region" description="Basic and acidic residues" evidence="1">
    <location>
        <begin position="151"/>
        <end position="167"/>
    </location>
</feature>
<accession>A0ABR0YEG4</accession>
<feature type="compositionally biased region" description="Basic residues" evidence="1">
    <location>
        <begin position="224"/>
        <end position="233"/>
    </location>
</feature>
<feature type="region of interest" description="Disordered" evidence="1">
    <location>
        <begin position="420"/>
        <end position="440"/>
    </location>
</feature>
<proteinExistence type="predicted"/>
<protein>
    <submittedName>
        <fullName evidence="2">Cyclin-dependent kinase 12-like</fullName>
    </submittedName>
</protein>
<feature type="region of interest" description="Disordered" evidence="1">
    <location>
        <begin position="62"/>
        <end position="197"/>
    </location>
</feature>
<feature type="compositionally biased region" description="Basic and acidic residues" evidence="1">
    <location>
        <begin position="511"/>
        <end position="540"/>
    </location>
</feature>
<organism evidence="2 3">
    <name type="scientific">Huso huso</name>
    <name type="common">Beluga</name>
    <name type="synonym">Acipenser huso</name>
    <dbReference type="NCBI Taxonomy" id="61971"/>
    <lineage>
        <taxon>Eukaryota</taxon>
        <taxon>Metazoa</taxon>
        <taxon>Chordata</taxon>
        <taxon>Craniata</taxon>
        <taxon>Vertebrata</taxon>
        <taxon>Euteleostomi</taxon>
        <taxon>Actinopterygii</taxon>
        <taxon>Chondrostei</taxon>
        <taxon>Acipenseriformes</taxon>
        <taxon>Acipenseridae</taxon>
        <taxon>Huso</taxon>
    </lineage>
</organism>
<feature type="compositionally biased region" description="Polar residues" evidence="1">
    <location>
        <begin position="178"/>
        <end position="194"/>
    </location>
</feature>
<evidence type="ECO:0000313" key="2">
    <source>
        <dbReference type="EMBL" id="KAK6470928.1"/>
    </source>
</evidence>
<feature type="region of interest" description="Disordered" evidence="1">
    <location>
        <begin position="485"/>
        <end position="649"/>
    </location>
</feature>
<feature type="region of interest" description="Disordered" evidence="1">
    <location>
        <begin position="219"/>
        <end position="286"/>
    </location>
</feature>
<gene>
    <name evidence="2" type="ORF">HHUSO_G30442</name>
</gene>
<reference evidence="2 3" key="1">
    <citation type="submission" date="2021-05" db="EMBL/GenBank/DDBJ databases">
        <authorList>
            <person name="Zahm M."/>
            <person name="Klopp C."/>
            <person name="Cabau C."/>
            <person name="Kuhl H."/>
            <person name="Suciu R."/>
            <person name="Ciorpac M."/>
            <person name="Holostenco D."/>
            <person name="Gessner J."/>
            <person name="Wuertz S."/>
            <person name="Hohne C."/>
            <person name="Stock M."/>
            <person name="Gislard M."/>
            <person name="Lluch J."/>
            <person name="Milhes M."/>
            <person name="Lampietro C."/>
            <person name="Lopez Roques C."/>
            <person name="Donnadieu C."/>
            <person name="Du K."/>
            <person name="Schartl M."/>
            <person name="Guiguen Y."/>
        </authorList>
    </citation>
    <scope>NUCLEOTIDE SEQUENCE [LARGE SCALE GENOMIC DNA]</scope>
    <source>
        <strain evidence="2">Hh-F2</strain>
        <tissue evidence="2">Blood</tissue>
    </source>
</reference>
<dbReference type="EMBL" id="JAHFZB010000034">
    <property type="protein sequence ID" value="KAK6470928.1"/>
    <property type="molecule type" value="Genomic_DNA"/>
</dbReference>
<feature type="compositionally biased region" description="Pro residues" evidence="1">
    <location>
        <begin position="590"/>
        <end position="638"/>
    </location>
</feature>
<keyword evidence="3" id="KW-1185">Reference proteome</keyword>
<dbReference type="Pfam" id="PF15504">
    <property type="entry name" value="DUF4647"/>
    <property type="match status" value="1"/>
</dbReference>
<dbReference type="InterPro" id="IPR029134">
    <property type="entry name" value="DUF4647"/>
</dbReference>
<feature type="compositionally biased region" description="Low complexity" evidence="1">
    <location>
        <begin position="639"/>
        <end position="649"/>
    </location>
</feature>
<dbReference type="PANTHER" id="PTHR36130:SF1">
    <property type="entry name" value="RIKEN CDNA 4933430I17 GENE"/>
    <property type="match status" value="1"/>
</dbReference>
<sequence length="649" mass="70669">MAQVLAKKAGHLCPGQRALHSPTASAVLDETCCCRIMCQHPLCWEAHLRCARGVPRYTAARAETPEPQEDVLPTLKIQNIPGWSDDDPDGTDPGPFPRTFNSSEPSHLTAAHTKERSVIESSEVLHFPGRNSPRAPRTLLMSERGFSPDPFYEKLRQSESSPRDSNRTDSIVIWVPNPQRSSQRIKQPGQTNSKPALLLSGKSERICISELIYSLPPSQTDKAHKMKRKKPFKLSHSISLSTGGRKMSKQSIRAGHTERDSDVAQVEAVDPQPAQNKAARPKQQHGEQLLLHNRGVVLHSARGEKQNLEGGFGSGGFQYRLDDKSTDSPGKDKVDWESLGRQPLLWRRYLMSASRGKSKTAGPKSSRQLSQPLDPWVNFGIYSTSRYTTENIHPGQLPILEIGPALPSCSAWAKDSRRSSYDAEGSTAQPTHLPDSAASSGLSAHSTAQLLQYAMCPTSESELSRESWVIIPPVKSIQWIQKTAEQEPEGFVEETPGSGVLPGSQTPQENETGREAETETAEKETEKQTETETEGGRGEQETAATELESSIEEETPAAPPCTPRSEQDGAEELPPQPPPSTQTLPSSQQTPPPSPQPPSSPQTPPPSPQTPPPSPQTPPSSPQTLPPSPHPPSSPQTPPLSLQTPPLSP</sequence>
<comment type="caution">
    <text evidence="2">The sequence shown here is derived from an EMBL/GenBank/DDBJ whole genome shotgun (WGS) entry which is preliminary data.</text>
</comment>
<dbReference type="Proteomes" id="UP001369086">
    <property type="component" value="Unassembled WGS sequence"/>
</dbReference>
<evidence type="ECO:0000256" key="1">
    <source>
        <dbReference type="SAM" id="MobiDB-lite"/>
    </source>
</evidence>
<evidence type="ECO:0000313" key="3">
    <source>
        <dbReference type="Proteomes" id="UP001369086"/>
    </source>
</evidence>
<name>A0ABR0YEG4_HUSHU</name>
<dbReference type="PANTHER" id="PTHR36130">
    <property type="entry name" value="RIKEN CDNA 4933430I17 GENE"/>
    <property type="match status" value="1"/>
</dbReference>